<dbReference type="CDD" id="cd02947">
    <property type="entry name" value="TRX_family"/>
    <property type="match status" value="1"/>
</dbReference>
<dbReference type="Gene3D" id="3.40.30.10">
    <property type="entry name" value="Glutaredoxin"/>
    <property type="match status" value="1"/>
</dbReference>
<gene>
    <name evidence="2" type="ORF">LVIROSA_LOCUS29036</name>
</gene>
<dbReference type="SUPFAM" id="SSF52833">
    <property type="entry name" value="Thioredoxin-like"/>
    <property type="match status" value="1"/>
</dbReference>
<dbReference type="AlphaFoldDB" id="A0AAU9NYR2"/>
<dbReference type="EMBL" id="CAKMRJ010005412">
    <property type="protein sequence ID" value="CAH1443096.1"/>
    <property type="molecule type" value="Genomic_DNA"/>
</dbReference>
<evidence type="ECO:0000313" key="2">
    <source>
        <dbReference type="EMBL" id="CAH1443096.1"/>
    </source>
</evidence>
<dbReference type="GO" id="GO:0015035">
    <property type="term" value="F:protein-disulfide reductase activity"/>
    <property type="evidence" value="ECO:0007669"/>
    <property type="project" value="TreeGrafter"/>
</dbReference>
<dbReference type="InterPro" id="IPR036249">
    <property type="entry name" value="Thioredoxin-like_sf"/>
</dbReference>
<feature type="domain" description="Thioredoxin" evidence="1">
    <location>
        <begin position="93"/>
        <end position="190"/>
    </location>
</feature>
<accession>A0AAU9NYR2</accession>
<reference evidence="2 3" key="1">
    <citation type="submission" date="2022-01" db="EMBL/GenBank/DDBJ databases">
        <authorList>
            <person name="Xiong W."/>
            <person name="Schranz E."/>
        </authorList>
    </citation>
    <scope>NUCLEOTIDE SEQUENCE [LARGE SCALE GENOMIC DNA]</scope>
</reference>
<dbReference type="Pfam" id="PF00085">
    <property type="entry name" value="Thioredoxin"/>
    <property type="match status" value="1"/>
</dbReference>
<dbReference type="Proteomes" id="UP001157418">
    <property type="component" value="Unassembled WGS sequence"/>
</dbReference>
<organism evidence="2 3">
    <name type="scientific">Lactuca virosa</name>
    <dbReference type="NCBI Taxonomy" id="75947"/>
    <lineage>
        <taxon>Eukaryota</taxon>
        <taxon>Viridiplantae</taxon>
        <taxon>Streptophyta</taxon>
        <taxon>Embryophyta</taxon>
        <taxon>Tracheophyta</taxon>
        <taxon>Spermatophyta</taxon>
        <taxon>Magnoliopsida</taxon>
        <taxon>eudicotyledons</taxon>
        <taxon>Gunneridae</taxon>
        <taxon>Pentapetalae</taxon>
        <taxon>asterids</taxon>
        <taxon>campanulids</taxon>
        <taxon>Asterales</taxon>
        <taxon>Asteraceae</taxon>
        <taxon>Cichorioideae</taxon>
        <taxon>Cichorieae</taxon>
        <taxon>Lactucinae</taxon>
        <taxon>Lactuca</taxon>
    </lineage>
</organism>
<sequence>MKGEPQKAPEYDNRTVMAAEKCFQMVALAPRATVSIQRHTHRRFISMDNPYGCFTHILKPPMKASIITSSSSAPTFNRRSRSPVVCKSAVNQVEVVTGCTWTELVVAADMAVMVEFWAPEREMISPVVDEVAREYAGKALCYRINTDDYPNVATQYGIKTIPTLLFFKNGEEQETLIGVVPKSTISATLHSYTQ</sequence>
<dbReference type="PANTHER" id="PTHR45663:SF42">
    <property type="entry name" value="THIOREDOXIN M5, CHLOROPLASTIC"/>
    <property type="match status" value="1"/>
</dbReference>
<evidence type="ECO:0000313" key="3">
    <source>
        <dbReference type="Proteomes" id="UP001157418"/>
    </source>
</evidence>
<protein>
    <recommendedName>
        <fullName evidence="1">Thioredoxin domain-containing protein</fullName>
    </recommendedName>
</protein>
<evidence type="ECO:0000259" key="1">
    <source>
        <dbReference type="Pfam" id="PF00085"/>
    </source>
</evidence>
<dbReference type="GO" id="GO:0005737">
    <property type="term" value="C:cytoplasm"/>
    <property type="evidence" value="ECO:0007669"/>
    <property type="project" value="TreeGrafter"/>
</dbReference>
<name>A0AAU9NYR2_9ASTR</name>
<proteinExistence type="predicted"/>
<keyword evidence="3" id="KW-1185">Reference proteome</keyword>
<dbReference type="InterPro" id="IPR013766">
    <property type="entry name" value="Thioredoxin_domain"/>
</dbReference>
<dbReference type="PANTHER" id="PTHR45663">
    <property type="entry name" value="GEO12009P1"/>
    <property type="match status" value="1"/>
</dbReference>
<comment type="caution">
    <text evidence="2">The sequence shown here is derived from an EMBL/GenBank/DDBJ whole genome shotgun (WGS) entry which is preliminary data.</text>
</comment>